<organism evidence="4 5">
    <name type="scientific">Synaphobranchus kaupii</name>
    <name type="common">Kaup's arrowtooth eel</name>
    <dbReference type="NCBI Taxonomy" id="118154"/>
    <lineage>
        <taxon>Eukaryota</taxon>
        <taxon>Metazoa</taxon>
        <taxon>Chordata</taxon>
        <taxon>Craniata</taxon>
        <taxon>Vertebrata</taxon>
        <taxon>Euteleostomi</taxon>
        <taxon>Actinopterygii</taxon>
        <taxon>Neopterygii</taxon>
        <taxon>Teleostei</taxon>
        <taxon>Anguilliformes</taxon>
        <taxon>Synaphobranchidae</taxon>
        <taxon>Synaphobranchus</taxon>
    </lineage>
</organism>
<dbReference type="Proteomes" id="UP001152622">
    <property type="component" value="Unassembled WGS sequence"/>
</dbReference>
<proteinExistence type="inferred from homology"/>
<dbReference type="GO" id="GO:0034063">
    <property type="term" value="P:stress granule assembly"/>
    <property type="evidence" value="ECO:0007669"/>
    <property type="project" value="TreeGrafter"/>
</dbReference>
<dbReference type="InterPro" id="IPR045117">
    <property type="entry name" value="ATXN2-like"/>
</dbReference>
<dbReference type="Pfam" id="PF06741">
    <property type="entry name" value="LsmAD"/>
    <property type="match status" value="1"/>
</dbReference>
<dbReference type="AlphaFoldDB" id="A0A9Q1E4H3"/>
<dbReference type="EMBL" id="JAINUF010000045">
    <property type="protein sequence ID" value="KAJ8332092.1"/>
    <property type="molecule type" value="Genomic_DNA"/>
</dbReference>
<feature type="compositionally biased region" description="Polar residues" evidence="2">
    <location>
        <begin position="297"/>
        <end position="308"/>
    </location>
</feature>
<sequence length="308" mass="33635">MLKPQQPGSGGRKTSNGTSGPVNMSSMGSGTNTNRAAAAGRSRNSVKPPSQSSPVFEGVYNNARMLHFLTAVVGSTCDIRVKNGSVYEGIFKTLSSRCELAVDAVHRRGEEGGGSGRGNSPAPPRREEITDTMIFSPSDLVTMTCKDVDLSYATRGRVDSFTDTAISSVRVNGEHKEKVLQKWDAGDSNGESYDLETDASNGWDANEMFKYNEENYGVKSTYDSSLAMYTVPLEKGSSEGFRQREARATRLASEIEASPQYRHPRVPGERGWEDRGGEVQRRSPGAGRWREGEREGQSQLQQCWEQGG</sequence>
<comment type="similarity">
    <text evidence="1">Belongs to the ataxin-2 family.</text>
</comment>
<dbReference type="OrthoDB" id="2275718at2759"/>
<feature type="region of interest" description="Disordered" evidence="2">
    <location>
        <begin position="251"/>
        <end position="308"/>
    </location>
</feature>
<dbReference type="GO" id="GO:0003729">
    <property type="term" value="F:mRNA binding"/>
    <property type="evidence" value="ECO:0007669"/>
    <property type="project" value="TreeGrafter"/>
</dbReference>
<protein>
    <recommendedName>
        <fullName evidence="3">LsmAD domain-containing protein</fullName>
    </recommendedName>
</protein>
<dbReference type="PANTHER" id="PTHR12854:SF8">
    <property type="entry name" value="ATAXIN-2-LIKE PROTEIN"/>
    <property type="match status" value="1"/>
</dbReference>
<evidence type="ECO:0000313" key="4">
    <source>
        <dbReference type="EMBL" id="KAJ8332092.1"/>
    </source>
</evidence>
<feature type="compositionally biased region" description="Low complexity" evidence="2">
    <location>
        <begin position="28"/>
        <end position="45"/>
    </location>
</feature>
<gene>
    <name evidence="4" type="ORF">SKAU_G00429250</name>
</gene>
<keyword evidence="5" id="KW-1185">Reference proteome</keyword>
<evidence type="ECO:0000256" key="1">
    <source>
        <dbReference type="ARBA" id="ARBA00007503"/>
    </source>
</evidence>
<comment type="caution">
    <text evidence="4">The sequence shown here is derived from an EMBL/GenBank/DDBJ whole genome shotgun (WGS) entry which is preliminary data.</text>
</comment>
<accession>A0A9Q1E4H3</accession>
<evidence type="ECO:0000256" key="2">
    <source>
        <dbReference type="SAM" id="MobiDB-lite"/>
    </source>
</evidence>
<dbReference type="InterPro" id="IPR025852">
    <property type="entry name" value="SM_dom_ATX"/>
</dbReference>
<dbReference type="Pfam" id="PF14438">
    <property type="entry name" value="SM-ATX"/>
    <property type="match status" value="1"/>
</dbReference>
<dbReference type="GO" id="GO:0010494">
    <property type="term" value="C:cytoplasmic stress granule"/>
    <property type="evidence" value="ECO:0007669"/>
    <property type="project" value="TreeGrafter"/>
</dbReference>
<dbReference type="PANTHER" id="PTHR12854">
    <property type="entry name" value="ATAXIN 2-RELATED"/>
    <property type="match status" value="1"/>
</dbReference>
<evidence type="ECO:0000313" key="5">
    <source>
        <dbReference type="Proteomes" id="UP001152622"/>
    </source>
</evidence>
<feature type="compositionally biased region" description="Polar residues" evidence="2">
    <location>
        <begin position="12"/>
        <end position="27"/>
    </location>
</feature>
<feature type="region of interest" description="Disordered" evidence="2">
    <location>
        <begin position="1"/>
        <end position="53"/>
    </location>
</feature>
<feature type="domain" description="LsmAD" evidence="3">
    <location>
        <begin position="216"/>
        <end position="282"/>
    </location>
</feature>
<dbReference type="InterPro" id="IPR009604">
    <property type="entry name" value="LsmAD_domain"/>
</dbReference>
<reference evidence="4" key="1">
    <citation type="journal article" date="2023" name="Science">
        <title>Genome structures resolve the early diversification of teleost fishes.</title>
        <authorList>
            <person name="Parey E."/>
            <person name="Louis A."/>
            <person name="Montfort J."/>
            <person name="Bouchez O."/>
            <person name="Roques C."/>
            <person name="Iampietro C."/>
            <person name="Lluch J."/>
            <person name="Castinel A."/>
            <person name="Donnadieu C."/>
            <person name="Desvignes T."/>
            <person name="Floi Bucao C."/>
            <person name="Jouanno E."/>
            <person name="Wen M."/>
            <person name="Mejri S."/>
            <person name="Dirks R."/>
            <person name="Jansen H."/>
            <person name="Henkel C."/>
            <person name="Chen W.J."/>
            <person name="Zahm M."/>
            <person name="Cabau C."/>
            <person name="Klopp C."/>
            <person name="Thompson A.W."/>
            <person name="Robinson-Rechavi M."/>
            <person name="Braasch I."/>
            <person name="Lecointre G."/>
            <person name="Bobe J."/>
            <person name="Postlethwait J.H."/>
            <person name="Berthelot C."/>
            <person name="Roest Crollius H."/>
            <person name="Guiguen Y."/>
        </authorList>
    </citation>
    <scope>NUCLEOTIDE SEQUENCE</scope>
    <source>
        <strain evidence="4">WJC10195</strain>
    </source>
</reference>
<dbReference type="SMART" id="SM01272">
    <property type="entry name" value="LsmAD"/>
    <property type="match status" value="1"/>
</dbReference>
<name>A0A9Q1E4H3_SYNKA</name>
<feature type="compositionally biased region" description="Basic and acidic residues" evidence="2">
    <location>
        <begin position="266"/>
        <end position="281"/>
    </location>
</feature>
<evidence type="ECO:0000259" key="3">
    <source>
        <dbReference type="SMART" id="SM01272"/>
    </source>
</evidence>